<dbReference type="AlphaFoldDB" id="A0A6A6U536"/>
<dbReference type="EMBL" id="MU004237">
    <property type="protein sequence ID" value="KAF2667252.1"/>
    <property type="molecule type" value="Genomic_DNA"/>
</dbReference>
<evidence type="ECO:0000256" key="1">
    <source>
        <dbReference type="SAM" id="MobiDB-lite"/>
    </source>
</evidence>
<keyword evidence="2" id="KW-1133">Transmembrane helix</keyword>
<keyword evidence="2" id="KW-0472">Membrane</keyword>
<keyword evidence="4" id="KW-1185">Reference proteome</keyword>
<proteinExistence type="predicted"/>
<organism evidence="3 4">
    <name type="scientific">Microthyrium microscopicum</name>
    <dbReference type="NCBI Taxonomy" id="703497"/>
    <lineage>
        <taxon>Eukaryota</taxon>
        <taxon>Fungi</taxon>
        <taxon>Dikarya</taxon>
        <taxon>Ascomycota</taxon>
        <taxon>Pezizomycotina</taxon>
        <taxon>Dothideomycetes</taxon>
        <taxon>Dothideomycetes incertae sedis</taxon>
        <taxon>Microthyriales</taxon>
        <taxon>Microthyriaceae</taxon>
        <taxon>Microthyrium</taxon>
    </lineage>
</organism>
<keyword evidence="2" id="KW-0812">Transmembrane</keyword>
<evidence type="ECO:0000313" key="3">
    <source>
        <dbReference type="EMBL" id="KAF2667252.1"/>
    </source>
</evidence>
<accession>A0A6A6U536</accession>
<feature type="transmembrane region" description="Helical" evidence="2">
    <location>
        <begin position="146"/>
        <end position="164"/>
    </location>
</feature>
<gene>
    <name evidence="3" type="ORF">BT63DRAFT_288420</name>
</gene>
<sequence length="169" mass="17405">MPSNSDDVRPSAWIAYMIPDKATDANSPKPTAESLIGRTIQGPVPRDLEPDTTTTTTSTATLTTTSILTATETPYDKRDEPGEKKGEGGGNSQGSNQPGSGSRGTSGGSGYTGGGGTNGGVYTPMGGGTTFIPDPHQNSAMSNSSGFPGLAWLLFGAVFWILVFKRSRG</sequence>
<reference evidence="3" key="1">
    <citation type="journal article" date="2020" name="Stud. Mycol.">
        <title>101 Dothideomycetes genomes: a test case for predicting lifestyles and emergence of pathogens.</title>
        <authorList>
            <person name="Haridas S."/>
            <person name="Albert R."/>
            <person name="Binder M."/>
            <person name="Bloem J."/>
            <person name="Labutti K."/>
            <person name="Salamov A."/>
            <person name="Andreopoulos B."/>
            <person name="Baker S."/>
            <person name="Barry K."/>
            <person name="Bills G."/>
            <person name="Bluhm B."/>
            <person name="Cannon C."/>
            <person name="Castanera R."/>
            <person name="Culley D."/>
            <person name="Daum C."/>
            <person name="Ezra D."/>
            <person name="Gonzalez J."/>
            <person name="Henrissat B."/>
            <person name="Kuo A."/>
            <person name="Liang C."/>
            <person name="Lipzen A."/>
            <person name="Lutzoni F."/>
            <person name="Magnuson J."/>
            <person name="Mondo S."/>
            <person name="Nolan M."/>
            <person name="Ohm R."/>
            <person name="Pangilinan J."/>
            <person name="Park H.-J."/>
            <person name="Ramirez L."/>
            <person name="Alfaro M."/>
            <person name="Sun H."/>
            <person name="Tritt A."/>
            <person name="Yoshinaga Y."/>
            <person name="Zwiers L.-H."/>
            <person name="Turgeon B."/>
            <person name="Goodwin S."/>
            <person name="Spatafora J."/>
            <person name="Crous P."/>
            <person name="Grigoriev I."/>
        </authorList>
    </citation>
    <scope>NUCLEOTIDE SEQUENCE</scope>
    <source>
        <strain evidence="3">CBS 115976</strain>
    </source>
</reference>
<protein>
    <submittedName>
        <fullName evidence="3">Uncharacterized protein</fullName>
    </submittedName>
</protein>
<dbReference type="Proteomes" id="UP000799302">
    <property type="component" value="Unassembled WGS sequence"/>
</dbReference>
<name>A0A6A6U536_9PEZI</name>
<feature type="compositionally biased region" description="Low complexity" evidence="1">
    <location>
        <begin position="52"/>
        <end position="73"/>
    </location>
</feature>
<feature type="compositionally biased region" description="Gly residues" evidence="1">
    <location>
        <begin position="101"/>
        <end position="129"/>
    </location>
</feature>
<feature type="compositionally biased region" description="Basic and acidic residues" evidence="1">
    <location>
        <begin position="74"/>
        <end position="87"/>
    </location>
</feature>
<feature type="region of interest" description="Disordered" evidence="1">
    <location>
        <begin position="19"/>
        <end position="143"/>
    </location>
</feature>
<evidence type="ECO:0000256" key="2">
    <source>
        <dbReference type="SAM" id="Phobius"/>
    </source>
</evidence>
<evidence type="ECO:0000313" key="4">
    <source>
        <dbReference type="Proteomes" id="UP000799302"/>
    </source>
</evidence>